<sequence>VKCFTTAILKSACGMNTTCICADEALNAQARACVSSTSTVRETLTTLNVTNTLCGIEPEKDHSFVPIMSAFLALTCLTVILRLLARLVMGARYWWDDLCNILGMICTTAFTVIILHVLISAKGRHDGLGWDIWAVPQENLTFLFMRYYVAMVMYGVGRAFVRLSIILFYFRIFNIGNARPVMIFTFVLVNCLSAALVLTLIFQCTPVSYHWLRWDGEHQGSCINLAMFMKSTAILSVIVDFWQLVVSIPFVIRLNLSWKKKLLISIIFLVGMGIGDVVDIGMISAIEMDVGVICACLPSIQVLFKYCLPRKPHSSSTYYGRKKSTLDASGSGKASLSANRSPLSPIKIKTTIQQQKGRTESETYLPLNDLSYPGNIKNSNIDAFKSTRDDRSGRRETWENC</sequence>
<evidence type="ECO:0000256" key="10">
    <source>
        <dbReference type="ARBA" id="ARBA00023136"/>
    </source>
</evidence>
<evidence type="ECO:0000256" key="5">
    <source>
        <dbReference type="ARBA" id="ARBA00022525"/>
    </source>
</evidence>
<organism evidence="18 19">
    <name type="scientific">Clonostachys rhizophaga</name>
    <dbReference type="NCBI Taxonomy" id="160324"/>
    <lineage>
        <taxon>Eukaryota</taxon>
        <taxon>Fungi</taxon>
        <taxon>Dikarya</taxon>
        <taxon>Ascomycota</taxon>
        <taxon>Pezizomycotina</taxon>
        <taxon>Sordariomycetes</taxon>
        <taxon>Hypocreomycetidae</taxon>
        <taxon>Hypocreales</taxon>
        <taxon>Bionectriaceae</taxon>
        <taxon>Clonostachys</taxon>
    </lineage>
</organism>
<protein>
    <recommendedName>
        <fullName evidence="20">Extracellular membrane protein CFEM domain-containing protein</fullName>
    </recommendedName>
</protein>
<name>A0A9N9VEZ3_9HYPO</name>
<keyword evidence="7 15" id="KW-0812">Transmembrane</keyword>
<evidence type="ECO:0000256" key="2">
    <source>
        <dbReference type="ARBA" id="ARBA00004589"/>
    </source>
</evidence>
<evidence type="ECO:0000313" key="19">
    <source>
        <dbReference type="Proteomes" id="UP000696573"/>
    </source>
</evidence>
<evidence type="ECO:0000313" key="18">
    <source>
        <dbReference type="EMBL" id="CAH0022097.1"/>
    </source>
</evidence>
<evidence type="ECO:0000256" key="13">
    <source>
        <dbReference type="ARBA" id="ARBA00038359"/>
    </source>
</evidence>
<keyword evidence="6" id="KW-0325">Glycoprotein</keyword>
<dbReference type="Pfam" id="PF20684">
    <property type="entry name" value="Fung_rhodopsin"/>
    <property type="match status" value="1"/>
</dbReference>
<comment type="similarity">
    <text evidence="13">Belongs to the SAT4 family.</text>
</comment>
<evidence type="ECO:0000256" key="15">
    <source>
        <dbReference type="SAM" id="Phobius"/>
    </source>
</evidence>
<dbReference type="GO" id="GO:0005576">
    <property type="term" value="C:extracellular region"/>
    <property type="evidence" value="ECO:0007669"/>
    <property type="project" value="UniProtKB-SubCell"/>
</dbReference>
<feature type="region of interest" description="Disordered" evidence="14">
    <location>
        <begin position="381"/>
        <end position="401"/>
    </location>
</feature>
<evidence type="ECO:0000256" key="4">
    <source>
        <dbReference type="ARBA" id="ARBA00010031"/>
    </source>
</evidence>
<evidence type="ECO:0000256" key="6">
    <source>
        <dbReference type="ARBA" id="ARBA00022622"/>
    </source>
</evidence>
<keyword evidence="10 15" id="KW-0472">Membrane</keyword>
<evidence type="ECO:0000256" key="12">
    <source>
        <dbReference type="ARBA" id="ARBA00023288"/>
    </source>
</evidence>
<evidence type="ECO:0000256" key="8">
    <source>
        <dbReference type="ARBA" id="ARBA00022729"/>
    </source>
</evidence>
<keyword evidence="12" id="KW-0449">Lipoprotein</keyword>
<keyword evidence="11" id="KW-1015">Disulfide bond</keyword>
<dbReference type="InterPro" id="IPR008427">
    <property type="entry name" value="Extracellular_membr_CFEM_dom"/>
</dbReference>
<keyword evidence="8" id="KW-0732">Signal</keyword>
<dbReference type="OrthoDB" id="2496787at2759"/>
<dbReference type="Pfam" id="PF05730">
    <property type="entry name" value="CFEM"/>
    <property type="match status" value="1"/>
</dbReference>
<feature type="region of interest" description="Disordered" evidence="14">
    <location>
        <begin position="312"/>
        <end position="340"/>
    </location>
</feature>
<keyword evidence="5" id="KW-0964">Secreted</keyword>
<feature type="domain" description="CFEM" evidence="16">
    <location>
        <begin position="2"/>
        <end position="54"/>
    </location>
</feature>
<dbReference type="EMBL" id="CABFNQ020000676">
    <property type="protein sequence ID" value="CAH0022097.1"/>
    <property type="molecule type" value="Genomic_DNA"/>
</dbReference>
<feature type="compositionally biased region" description="Polar residues" evidence="14">
    <location>
        <begin position="326"/>
        <end position="340"/>
    </location>
</feature>
<feature type="compositionally biased region" description="Basic and acidic residues" evidence="14">
    <location>
        <begin position="385"/>
        <end position="401"/>
    </location>
</feature>
<evidence type="ECO:0000256" key="14">
    <source>
        <dbReference type="SAM" id="MobiDB-lite"/>
    </source>
</evidence>
<comment type="subcellular location">
    <subcellularLocation>
        <location evidence="2">Membrane</location>
        <topology evidence="2">Lipid-anchor</topology>
        <topology evidence="2">GPI-anchor</topology>
    </subcellularLocation>
    <subcellularLocation>
        <location evidence="1">Membrane</location>
        <topology evidence="1">Multi-pass membrane protein</topology>
    </subcellularLocation>
    <subcellularLocation>
        <location evidence="3">Secreted</location>
    </subcellularLocation>
</comment>
<feature type="transmembrane region" description="Helical" evidence="15">
    <location>
        <begin position="233"/>
        <end position="252"/>
    </location>
</feature>
<dbReference type="InterPro" id="IPR049326">
    <property type="entry name" value="Rhodopsin_dom_fungi"/>
</dbReference>
<dbReference type="GO" id="GO:0098552">
    <property type="term" value="C:side of membrane"/>
    <property type="evidence" value="ECO:0007669"/>
    <property type="project" value="UniProtKB-KW"/>
</dbReference>
<evidence type="ECO:0000256" key="9">
    <source>
        <dbReference type="ARBA" id="ARBA00022989"/>
    </source>
</evidence>
<evidence type="ECO:0008006" key="20">
    <source>
        <dbReference type="Google" id="ProtNLM"/>
    </source>
</evidence>
<feature type="transmembrane region" description="Helical" evidence="15">
    <location>
        <begin position="97"/>
        <end position="119"/>
    </location>
</feature>
<evidence type="ECO:0000259" key="16">
    <source>
        <dbReference type="Pfam" id="PF05730"/>
    </source>
</evidence>
<dbReference type="PANTHER" id="PTHR33048:SF143">
    <property type="entry name" value="EXTRACELLULAR MEMBRANE PROTEIN CFEM DOMAIN-CONTAINING PROTEIN-RELATED"/>
    <property type="match status" value="1"/>
</dbReference>
<feature type="non-terminal residue" evidence="18">
    <location>
        <position position="401"/>
    </location>
</feature>
<evidence type="ECO:0000256" key="3">
    <source>
        <dbReference type="ARBA" id="ARBA00004613"/>
    </source>
</evidence>
<reference evidence="18" key="1">
    <citation type="submission" date="2021-10" db="EMBL/GenBank/DDBJ databases">
        <authorList>
            <person name="Piombo E."/>
        </authorList>
    </citation>
    <scope>NUCLEOTIDE SEQUENCE</scope>
</reference>
<keyword evidence="9 15" id="KW-1133">Transmembrane helix</keyword>
<dbReference type="Proteomes" id="UP000696573">
    <property type="component" value="Unassembled WGS sequence"/>
</dbReference>
<feature type="transmembrane region" description="Helical" evidence="15">
    <location>
        <begin position="264"/>
        <end position="284"/>
    </location>
</feature>
<feature type="transmembrane region" description="Helical" evidence="15">
    <location>
        <begin position="147"/>
        <end position="169"/>
    </location>
</feature>
<proteinExistence type="inferred from homology"/>
<gene>
    <name evidence="18" type="ORF">CRHIZ90672A_00003898</name>
</gene>
<comment type="similarity">
    <text evidence="4">Belongs to the RBT5 family.</text>
</comment>
<accession>A0A9N9VEZ3</accession>
<evidence type="ECO:0000256" key="11">
    <source>
        <dbReference type="ARBA" id="ARBA00023157"/>
    </source>
</evidence>
<comment type="caution">
    <text evidence="18">The sequence shown here is derived from an EMBL/GenBank/DDBJ whole genome shotgun (WGS) entry which is preliminary data.</text>
</comment>
<evidence type="ECO:0000256" key="1">
    <source>
        <dbReference type="ARBA" id="ARBA00004141"/>
    </source>
</evidence>
<evidence type="ECO:0000259" key="17">
    <source>
        <dbReference type="Pfam" id="PF20684"/>
    </source>
</evidence>
<feature type="transmembrane region" description="Helical" evidence="15">
    <location>
        <begin position="67"/>
        <end position="85"/>
    </location>
</feature>
<dbReference type="AlphaFoldDB" id="A0A9N9VEZ3"/>
<evidence type="ECO:0000256" key="7">
    <source>
        <dbReference type="ARBA" id="ARBA00022692"/>
    </source>
</evidence>
<keyword evidence="6" id="KW-0336">GPI-anchor</keyword>
<dbReference type="InterPro" id="IPR052337">
    <property type="entry name" value="SAT4-like"/>
</dbReference>
<keyword evidence="19" id="KW-1185">Reference proteome</keyword>
<dbReference type="PANTHER" id="PTHR33048">
    <property type="entry name" value="PTH11-LIKE INTEGRAL MEMBRANE PROTEIN (AFU_ORTHOLOGUE AFUA_5G11245)"/>
    <property type="match status" value="1"/>
</dbReference>
<feature type="domain" description="Rhodopsin" evidence="17">
    <location>
        <begin position="81"/>
        <end position="305"/>
    </location>
</feature>
<feature type="transmembrane region" description="Helical" evidence="15">
    <location>
        <begin position="181"/>
        <end position="202"/>
    </location>
</feature>